<proteinExistence type="predicted"/>
<dbReference type="EMBL" id="JAAKFY010000009">
    <property type="protein sequence ID" value="KAF3852901.1"/>
    <property type="molecule type" value="Genomic_DNA"/>
</dbReference>
<dbReference type="AlphaFoldDB" id="A0A7J5YVP7"/>
<name>A0A7J5YVP7_DISMA</name>
<accession>A0A7J5YVP7</accession>
<evidence type="ECO:0000313" key="2">
    <source>
        <dbReference type="Proteomes" id="UP000518266"/>
    </source>
</evidence>
<protein>
    <submittedName>
        <fullName evidence="1">Uncharacterized protein</fullName>
    </submittedName>
</protein>
<sequence>MTSVPQRALLSKLKITRWLWGSMCPLQLGSLRCKVEKWMPLSSSRHPARTTEAESCLQTIHGHTCSDRIRWSRRGTSVRRRSLKAAMRLKLALPSGSIRLSTVD</sequence>
<dbReference type="Proteomes" id="UP000518266">
    <property type="component" value="Unassembled WGS sequence"/>
</dbReference>
<evidence type="ECO:0000313" key="1">
    <source>
        <dbReference type="EMBL" id="KAF3852901.1"/>
    </source>
</evidence>
<comment type="caution">
    <text evidence="1">The sequence shown here is derived from an EMBL/GenBank/DDBJ whole genome shotgun (WGS) entry which is preliminary data.</text>
</comment>
<gene>
    <name evidence="1" type="ORF">F7725_006256</name>
</gene>
<keyword evidence="2" id="KW-1185">Reference proteome</keyword>
<organism evidence="1 2">
    <name type="scientific">Dissostichus mawsoni</name>
    <name type="common">Antarctic cod</name>
    <dbReference type="NCBI Taxonomy" id="36200"/>
    <lineage>
        <taxon>Eukaryota</taxon>
        <taxon>Metazoa</taxon>
        <taxon>Chordata</taxon>
        <taxon>Craniata</taxon>
        <taxon>Vertebrata</taxon>
        <taxon>Euteleostomi</taxon>
        <taxon>Actinopterygii</taxon>
        <taxon>Neopterygii</taxon>
        <taxon>Teleostei</taxon>
        <taxon>Neoteleostei</taxon>
        <taxon>Acanthomorphata</taxon>
        <taxon>Eupercaria</taxon>
        <taxon>Perciformes</taxon>
        <taxon>Notothenioidei</taxon>
        <taxon>Nototheniidae</taxon>
        <taxon>Dissostichus</taxon>
    </lineage>
</organism>
<reference evidence="1 2" key="1">
    <citation type="submission" date="2020-03" db="EMBL/GenBank/DDBJ databases">
        <title>Dissostichus mawsoni Genome sequencing and assembly.</title>
        <authorList>
            <person name="Park H."/>
        </authorList>
    </citation>
    <scope>NUCLEOTIDE SEQUENCE [LARGE SCALE GENOMIC DNA]</scope>
    <source>
        <strain evidence="1">DM0001</strain>
        <tissue evidence="1">Muscle</tissue>
    </source>
</reference>